<dbReference type="Pfam" id="PF13649">
    <property type="entry name" value="Methyltransf_25"/>
    <property type="match status" value="1"/>
</dbReference>
<dbReference type="AlphaFoldDB" id="A0A1J4TBF2"/>
<organism evidence="2 3">
    <name type="scientific">Candidatus Falkowbacteria bacterium CG1_02_41_21</name>
    <dbReference type="NCBI Taxonomy" id="1805147"/>
    <lineage>
        <taxon>Bacteria</taxon>
        <taxon>Candidatus Falkowiibacteriota</taxon>
    </lineage>
</organism>
<sequence>MTTSEALDTIFSFIPDNILNSFKKRGLYDPILSGQINSSADIYPRLTSAQAIWQNTDYSYLSKILIKYLHHGSILEIGCGSGNLIENLAQFKFKPIYGLDHSRAMIRLAKKRLKNYGQVYLISGKIEDYNFQKMAGINNVIINNFWGLLNKRASIKLLLDIKLNLKGKLIIGPIYEEIPTKIKLAADYLAKNLHFNYSYPLFTNFKQLGYQEKTIEVDGAKYYILSSNI</sequence>
<dbReference type="SUPFAM" id="SSF53335">
    <property type="entry name" value="S-adenosyl-L-methionine-dependent methyltransferases"/>
    <property type="match status" value="1"/>
</dbReference>
<evidence type="ECO:0000259" key="1">
    <source>
        <dbReference type="Pfam" id="PF13649"/>
    </source>
</evidence>
<dbReference type="EMBL" id="MNUV01000012">
    <property type="protein sequence ID" value="OIO08219.1"/>
    <property type="molecule type" value="Genomic_DNA"/>
</dbReference>
<dbReference type="Proteomes" id="UP000182860">
    <property type="component" value="Unassembled WGS sequence"/>
</dbReference>
<name>A0A1J4TBF2_9BACT</name>
<proteinExistence type="predicted"/>
<evidence type="ECO:0000313" key="2">
    <source>
        <dbReference type="EMBL" id="OIO08219.1"/>
    </source>
</evidence>
<comment type="caution">
    <text evidence="2">The sequence shown here is derived from an EMBL/GenBank/DDBJ whole genome shotgun (WGS) entry which is preliminary data.</text>
</comment>
<feature type="domain" description="Methyltransferase" evidence="1">
    <location>
        <begin position="74"/>
        <end position="133"/>
    </location>
</feature>
<dbReference type="InterPro" id="IPR041698">
    <property type="entry name" value="Methyltransf_25"/>
</dbReference>
<dbReference type="Gene3D" id="3.40.50.150">
    <property type="entry name" value="Vaccinia Virus protein VP39"/>
    <property type="match status" value="1"/>
</dbReference>
<evidence type="ECO:0000313" key="3">
    <source>
        <dbReference type="Proteomes" id="UP000182860"/>
    </source>
</evidence>
<dbReference type="CDD" id="cd02440">
    <property type="entry name" value="AdoMet_MTases"/>
    <property type="match status" value="1"/>
</dbReference>
<accession>A0A1J4TBF2</accession>
<dbReference type="InterPro" id="IPR029063">
    <property type="entry name" value="SAM-dependent_MTases_sf"/>
</dbReference>
<gene>
    <name evidence="2" type="ORF">AUJ35_00665</name>
</gene>
<protein>
    <recommendedName>
        <fullName evidence="1">Methyltransferase domain-containing protein</fullName>
    </recommendedName>
</protein>
<reference evidence="2 3" key="1">
    <citation type="journal article" date="2016" name="Environ. Microbiol.">
        <title>Genomic resolution of a cold subsurface aquifer community provides metabolic insights for novel microbes adapted to high CO concentrations.</title>
        <authorList>
            <person name="Probst A.J."/>
            <person name="Castelle C.J."/>
            <person name="Singh A."/>
            <person name="Brown C.T."/>
            <person name="Anantharaman K."/>
            <person name="Sharon I."/>
            <person name="Hug L.A."/>
            <person name="Burstein D."/>
            <person name="Emerson J.B."/>
            <person name="Thomas B.C."/>
            <person name="Banfield J.F."/>
        </authorList>
    </citation>
    <scope>NUCLEOTIDE SEQUENCE [LARGE SCALE GENOMIC DNA]</scope>
    <source>
        <strain evidence="2">CG1_02_41_21</strain>
    </source>
</reference>